<sequence length="652" mass="71920">MSFHSKMADLIKNGQWTQAIPTLAAHVTDNPDDETALSLYATALMRAGEKDASLKVLCDTARRFPQSAAAQADLGFLAMKADNLALAVEGLQAATKLQPNFYQAWVFLAQAQFACGNMKEALTANEACENTDPLGAEFPKMQKAIKKGDFARAEGTARNMLARVNGHPRGAFALAYLASTVGAHEEQAQILEHSLAQYPANPMLYRSLSEAYEAVGAYEKAIKVADMLVTLDPSVTSHWIRARVAGHVGDFNSALDHADKAIALLPGGSEERGKLDLMRGHALKILGQRSESEEAYRACIKNTPGNGAGWWGLADLKTFQFTPQDEADMQTLVDDETLDAAQRSQAAFALAKAFENRGDAKAAFAQYTVANNLRPDIDFDPGKNDQFITRLLASFDSQTLQQQAKTVPTGPTPIFIVGMPRAGSTLIEQILASHSAIEGTMELNTLPNLERTIRIEGGRRFKCDYPESLQKFSPDALTAYGQQYLDNSAIFRTGKPYFIDKLPPNYERIGLIHKILPQAIIIDARRDPMDCGYSAYRQHFAAGHEYSYNLGHIGAYYKGYLRVIDHFNEALPGKVLTVQYENMVQNTEATIRTILDHIGLPFEENCLRFFENKRPVRTASSEQVRQPIYTKGMGQWKAVEEELAPLKQALAS</sequence>
<dbReference type="InterPro" id="IPR026634">
    <property type="entry name" value="TPST-like"/>
</dbReference>
<keyword evidence="1" id="KW-0808">Transferase</keyword>
<keyword evidence="2" id="KW-0802">TPR repeat</keyword>
<feature type="repeat" description="TPR" evidence="2">
    <location>
        <begin position="202"/>
        <end position="235"/>
    </location>
</feature>
<protein>
    <recommendedName>
        <fullName evidence="5">Sulfotransferase family protein</fullName>
    </recommendedName>
</protein>
<dbReference type="SUPFAM" id="SSF52540">
    <property type="entry name" value="P-loop containing nucleoside triphosphate hydrolases"/>
    <property type="match status" value="1"/>
</dbReference>
<evidence type="ECO:0000256" key="2">
    <source>
        <dbReference type="PROSITE-ProRule" id="PRU00339"/>
    </source>
</evidence>
<evidence type="ECO:0000313" key="4">
    <source>
        <dbReference type="Proteomes" id="UP000630923"/>
    </source>
</evidence>
<dbReference type="PROSITE" id="PS50005">
    <property type="entry name" value="TPR"/>
    <property type="match status" value="1"/>
</dbReference>
<dbReference type="Proteomes" id="UP000630923">
    <property type="component" value="Unassembled WGS sequence"/>
</dbReference>
<evidence type="ECO:0000256" key="1">
    <source>
        <dbReference type="ARBA" id="ARBA00022679"/>
    </source>
</evidence>
<comment type="caution">
    <text evidence="3">The sequence shown here is derived from an EMBL/GenBank/DDBJ whole genome shotgun (WGS) entry which is preliminary data.</text>
</comment>
<dbReference type="EMBL" id="BNCI01000001">
    <property type="protein sequence ID" value="GHF13983.1"/>
    <property type="molecule type" value="Genomic_DNA"/>
</dbReference>
<accession>A0A919ALD7</accession>
<name>A0A919ALD7_9PROT</name>
<proteinExistence type="predicted"/>
<dbReference type="SMART" id="SM00028">
    <property type="entry name" value="TPR"/>
    <property type="match status" value="4"/>
</dbReference>
<dbReference type="InterPro" id="IPR011990">
    <property type="entry name" value="TPR-like_helical_dom_sf"/>
</dbReference>
<dbReference type="Pfam" id="PF13469">
    <property type="entry name" value="Sulfotransfer_3"/>
    <property type="match status" value="1"/>
</dbReference>
<reference evidence="3" key="2">
    <citation type="submission" date="2020-09" db="EMBL/GenBank/DDBJ databases">
        <authorList>
            <person name="Sun Q."/>
            <person name="Kim S."/>
        </authorList>
    </citation>
    <scope>NUCLEOTIDE SEQUENCE</scope>
    <source>
        <strain evidence="3">KCTC 42590</strain>
    </source>
</reference>
<dbReference type="GO" id="GO:0008476">
    <property type="term" value="F:protein-tyrosine sulfotransferase activity"/>
    <property type="evidence" value="ECO:0007669"/>
    <property type="project" value="InterPro"/>
</dbReference>
<dbReference type="InterPro" id="IPR019734">
    <property type="entry name" value="TPR_rpt"/>
</dbReference>
<evidence type="ECO:0000313" key="3">
    <source>
        <dbReference type="EMBL" id="GHF13983.1"/>
    </source>
</evidence>
<dbReference type="InterPro" id="IPR027417">
    <property type="entry name" value="P-loop_NTPase"/>
</dbReference>
<dbReference type="Gene3D" id="1.25.40.10">
    <property type="entry name" value="Tetratricopeptide repeat domain"/>
    <property type="match status" value="2"/>
</dbReference>
<dbReference type="PANTHER" id="PTHR12788:SF10">
    <property type="entry name" value="PROTEIN-TYROSINE SULFOTRANSFERASE"/>
    <property type="match status" value="1"/>
</dbReference>
<evidence type="ECO:0008006" key="5">
    <source>
        <dbReference type="Google" id="ProtNLM"/>
    </source>
</evidence>
<organism evidence="3 4">
    <name type="scientific">Kordiimonas sediminis</name>
    <dbReference type="NCBI Taxonomy" id="1735581"/>
    <lineage>
        <taxon>Bacteria</taxon>
        <taxon>Pseudomonadati</taxon>
        <taxon>Pseudomonadota</taxon>
        <taxon>Alphaproteobacteria</taxon>
        <taxon>Kordiimonadales</taxon>
        <taxon>Kordiimonadaceae</taxon>
        <taxon>Kordiimonas</taxon>
    </lineage>
</organism>
<dbReference type="Gene3D" id="3.40.50.300">
    <property type="entry name" value="P-loop containing nucleotide triphosphate hydrolases"/>
    <property type="match status" value="1"/>
</dbReference>
<dbReference type="Pfam" id="PF13432">
    <property type="entry name" value="TPR_16"/>
    <property type="match status" value="2"/>
</dbReference>
<keyword evidence="4" id="KW-1185">Reference proteome</keyword>
<dbReference type="SUPFAM" id="SSF48452">
    <property type="entry name" value="TPR-like"/>
    <property type="match status" value="2"/>
</dbReference>
<gene>
    <name evidence="3" type="ORF">GCM10017044_05090</name>
</gene>
<dbReference type="Pfam" id="PF13181">
    <property type="entry name" value="TPR_8"/>
    <property type="match status" value="1"/>
</dbReference>
<dbReference type="RefSeq" id="WP_191249982.1">
    <property type="nucleotide sequence ID" value="NZ_BNCI01000001.1"/>
</dbReference>
<dbReference type="PANTHER" id="PTHR12788">
    <property type="entry name" value="PROTEIN-TYROSINE SULFOTRANSFERASE 2"/>
    <property type="match status" value="1"/>
</dbReference>
<dbReference type="AlphaFoldDB" id="A0A919ALD7"/>
<reference evidence="3" key="1">
    <citation type="journal article" date="2014" name="Int. J. Syst. Evol. Microbiol.">
        <title>Complete genome sequence of Corynebacterium casei LMG S-19264T (=DSM 44701T), isolated from a smear-ripened cheese.</title>
        <authorList>
            <consortium name="US DOE Joint Genome Institute (JGI-PGF)"/>
            <person name="Walter F."/>
            <person name="Albersmeier A."/>
            <person name="Kalinowski J."/>
            <person name="Ruckert C."/>
        </authorList>
    </citation>
    <scope>NUCLEOTIDE SEQUENCE</scope>
    <source>
        <strain evidence="3">KCTC 42590</strain>
    </source>
</reference>